<evidence type="ECO:0000256" key="3">
    <source>
        <dbReference type="ARBA" id="ARBA00009049"/>
    </source>
</evidence>
<dbReference type="GO" id="GO:0006508">
    <property type="term" value="P:proteolysis"/>
    <property type="evidence" value="ECO:0007669"/>
    <property type="project" value="UniProtKB-KW"/>
</dbReference>
<evidence type="ECO:0000256" key="1">
    <source>
        <dbReference type="ARBA" id="ARBA00004544"/>
    </source>
</evidence>
<keyword evidence="5" id="KW-0344">Guanine-nucleotide releasing factor</keyword>
<evidence type="ECO:0000256" key="7">
    <source>
        <dbReference type="ARBA" id="ARBA00022801"/>
    </source>
</evidence>
<keyword evidence="6" id="KW-0645">Protease</keyword>
<dbReference type="GO" id="GO:0005085">
    <property type="term" value="F:guanyl-nucleotide exchange factor activity"/>
    <property type="evidence" value="ECO:0007669"/>
    <property type="project" value="UniProtKB-KW"/>
</dbReference>
<feature type="domain" description="PPPDE" evidence="10">
    <location>
        <begin position="32"/>
        <end position="164"/>
    </location>
</feature>
<reference evidence="11 12" key="1">
    <citation type="submission" date="2020-08" db="EMBL/GenBank/DDBJ databases">
        <title>Aphidius gifuensis genome sequencing and assembly.</title>
        <authorList>
            <person name="Du Z."/>
        </authorList>
    </citation>
    <scope>NUCLEOTIDE SEQUENCE [LARGE SCALE GENOMIC DNA]</scope>
    <source>
        <strain evidence="11">YNYX2018</strain>
        <tissue evidence="11">Adults</tissue>
    </source>
</reference>
<dbReference type="GO" id="GO:0007186">
    <property type="term" value="P:G protein-coupled receptor signaling pathway"/>
    <property type="evidence" value="ECO:0007669"/>
    <property type="project" value="TreeGrafter"/>
</dbReference>
<comment type="similarity">
    <text evidence="3">Belongs to the synembryn family.</text>
</comment>
<dbReference type="Gene3D" id="3.90.1720.30">
    <property type="entry name" value="PPPDE domains"/>
    <property type="match status" value="1"/>
</dbReference>
<dbReference type="EMBL" id="JACMRX010000001">
    <property type="protein sequence ID" value="KAF7996871.1"/>
    <property type="molecule type" value="Genomic_DNA"/>
</dbReference>
<dbReference type="InterPro" id="IPR019318">
    <property type="entry name" value="Gua_nucleotide_exch_fac_Ric8"/>
</dbReference>
<dbReference type="PROSITE" id="PS51858">
    <property type="entry name" value="PPPDE"/>
    <property type="match status" value="1"/>
</dbReference>
<evidence type="ECO:0000256" key="2">
    <source>
        <dbReference type="ARBA" id="ARBA00008140"/>
    </source>
</evidence>
<dbReference type="SUPFAM" id="SSF48371">
    <property type="entry name" value="ARM repeat"/>
    <property type="match status" value="1"/>
</dbReference>
<dbReference type="InterPro" id="IPR016024">
    <property type="entry name" value="ARM-type_fold"/>
</dbReference>
<dbReference type="GO" id="GO:0005938">
    <property type="term" value="C:cell cortex"/>
    <property type="evidence" value="ECO:0007669"/>
    <property type="project" value="UniProtKB-SubCell"/>
</dbReference>
<evidence type="ECO:0000256" key="6">
    <source>
        <dbReference type="ARBA" id="ARBA00022670"/>
    </source>
</evidence>
<feature type="region of interest" description="Disordered" evidence="9">
    <location>
        <begin position="622"/>
        <end position="655"/>
    </location>
</feature>
<evidence type="ECO:0000256" key="4">
    <source>
        <dbReference type="ARBA" id="ARBA00022490"/>
    </source>
</evidence>
<keyword evidence="12" id="KW-1185">Reference proteome</keyword>
<keyword evidence="4" id="KW-0963">Cytoplasm</keyword>
<feature type="compositionally biased region" description="Polar residues" evidence="9">
    <location>
        <begin position="640"/>
        <end position="655"/>
    </location>
</feature>
<dbReference type="AlphaFoldDB" id="A0A834Y5H9"/>
<organism evidence="11 12">
    <name type="scientific">Aphidius gifuensis</name>
    <name type="common">Parasitoid wasp</name>
    <dbReference type="NCBI Taxonomy" id="684658"/>
    <lineage>
        <taxon>Eukaryota</taxon>
        <taxon>Metazoa</taxon>
        <taxon>Ecdysozoa</taxon>
        <taxon>Arthropoda</taxon>
        <taxon>Hexapoda</taxon>
        <taxon>Insecta</taxon>
        <taxon>Pterygota</taxon>
        <taxon>Neoptera</taxon>
        <taxon>Endopterygota</taxon>
        <taxon>Hymenoptera</taxon>
        <taxon>Apocrita</taxon>
        <taxon>Ichneumonoidea</taxon>
        <taxon>Braconidae</taxon>
        <taxon>Aphidiinae</taxon>
        <taxon>Aphidius</taxon>
    </lineage>
</organism>
<dbReference type="OrthoDB" id="412286at2759"/>
<dbReference type="GO" id="GO:0008233">
    <property type="term" value="F:peptidase activity"/>
    <property type="evidence" value="ECO:0007669"/>
    <property type="project" value="UniProtKB-KW"/>
</dbReference>
<dbReference type="InterPro" id="IPR008580">
    <property type="entry name" value="PPPDE_dom"/>
</dbReference>
<evidence type="ECO:0000256" key="8">
    <source>
        <dbReference type="ARBA" id="ARBA00023186"/>
    </source>
</evidence>
<dbReference type="Proteomes" id="UP000639338">
    <property type="component" value="Unassembled WGS sequence"/>
</dbReference>
<accession>A0A834Y5H9</accession>
<dbReference type="PANTHER" id="PTHR12425">
    <property type="entry name" value="SYNEMBRYN"/>
    <property type="match status" value="1"/>
</dbReference>
<dbReference type="Pfam" id="PF05903">
    <property type="entry name" value="Peptidase_C97"/>
    <property type="match status" value="1"/>
</dbReference>
<keyword evidence="7" id="KW-0378">Hydrolase</keyword>
<dbReference type="GO" id="GO:0001965">
    <property type="term" value="F:G-protein alpha-subunit binding"/>
    <property type="evidence" value="ECO:0007669"/>
    <property type="project" value="TreeGrafter"/>
</dbReference>
<evidence type="ECO:0000259" key="10">
    <source>
        <dbReference type="PROSITE" id="PS51858"/>
    </source>
</evidence>
<comment type="caution">
    <text evidence="11">The sequence shown here is derived from an EMBL/GenBank/DDBJ whole genome shotgun (WGS) entry which is preliminary data.</text>
</comment>
<dbReference type="InterPro" id="IPR008376">
    <property type="entry name" value="Chaperone_Ric-8_A/B"/>
</dbReference>
<dbReference type="InterPro" id="IPR011989">
    <property type="entry name" value="ARM-like"/>
</dbReference>
<protein>
    <recommendedName>
        <fullName evidence="10">PPPDE domain-containing protein</fullName>
    </recommendedName>
</protein>
<comment type="similarity">
    <text evidence="2">Belongs to the DeSI family.</text>
</comment>
<dbReference type="PANTHER" id="PTHR12425:SF5">
    <property type="entry name" value="SYNEMBRYN"/>
    <property type="match status" value="1"/>
</dbReference>
<dbReference type="Gene3D" id="1.25.10.10">
    <property type="entry name" value="Leucine-rich Repeat Variant"/>
    <property type="match status" value="1"/>
</dbReference>
<evidence type="ECO:0000313" key="11">
    <source>
        <dbReference type="EMBL" id="KAF7996871.1"/>
    </source>
</evidence>
<name>A0A834Y5H9_APHGI</name>
<evidence type="ECO:0000256" key="5">
    <source>
        <dbReference type="ARBA" id="ARBA00022658"/>
    </source>
</evidence>
<comment type="subcellular location">
    <subcellularLocation>
        <location evidence="1">Cytoplasm</location>
        <location evidence="1">Cell cortex</location>
    </subcellularLocation>
</comment>
<evidence type="ECO:0000313" key="12">
    <source>
        <dbReference type="Proteomes" id="UP000639338"/>
    </source>
</evidence>
<proteinExistence type="inferred from homology"/>
<dbReference type="InterPro" id="IPR042266">
    <property type="entry name" value="PPPDE_sf"/>
</dbReference>
<dbReference type="SMART" id="SM01179">
    <property type="entry name" value="DUF862"/>
    <property type="match status" value="1"/>
</dbReference>
<gene>
    <name evidence="11" type="ORF">HCN44_002517</name>
</gene>
<evidence type="ECO:0000256" key="9">
    <source>
        <dbReference type="SAM" id="MobiDB-lite"/>
    </source>
</evidence>
<dbReference type="PRINTS" id="PR01802">
    <property type="entry name" value="SYNEMBRYN"/>
</dbReference>
<sequence length="655" mass="74929">MFSSGLGCNISFPSCLGYPQDSEELLPKMAREPIILNVYDMYWINEYTTSVGLGVYHSGVEIYGVEYAYGGHSLPISGIFEISPRDADELGEQFRFRQSVHIGYTDFTEEDVARIVAEMGKDFRGDRYHLMNKNCNHFSGQLTQHTHTVLFNDFNGFEEREQVWRLIFRRLANHTENMVHCSCLEVLRILSRDKTDLDELITDERLSLIIYKANLNSSSQYLTSHEDDEVEALKLLCNLIFNSQSVQIQILKTNCLDNLMKRISYYTDIPTFIKNNNSKILFEIRILFLVTALNSKSRNSIKDDNGDIIMMNILDKLCEELKISIDELSKDKIIEVICEILKTLFNLLLDCDEKTDNEKLKYENLVNILYKLLLIDTIEEDLKKDELHSHIINLFTVIPSNCFSPIIPIFQDTTTTSNNKNIYENNDMTAIYKILLFLNKRLDNDNNYLENISPVIVALLKLSKSQRIIRKFSRNQVLPPLKNVMQRPEDGTTLRAKLCKLLTTPLTEIRDLVAEFLFVLCKENVGRMVKYTGYGNAAGMFANKGLLGGKQPETEYSSESGDSDTDEYTKIRNDINPVTGCYERPKQNPMEGMSEEQKEYEAMKLVNLVNQLANGGMIKPCTVGEDGKPKPVQHVLQLQEGISRNPGNKNSSDSE</sequence>
<dbReference type="Pfam" id="PF10165">
    <property type="entry name" value="Ric8"/>
    <property type="match status" value="1"/>
</dbReference>
<keyword evidence="8" id="KW-0143">Chaperone</keyword>